<protein>
    <recommendedName>
        <fullName evidence="6">Ribosomal RNA small subunit methyltransferase I</fullName>
        <ecNumber evidence="6">2.1.1.198</ecNumber>
    </recommendedName>
    <alternativeName>
        <fullName evidence="6">16S rRNA 2'-O-ribose C1402 methyltransferase</fullName>
    </alternativeName>
    <alternativeName>
        <fullName evidence="6">rRNA (cytidine-2'-O-)-methyltransferase RsmI</fullName>
    </alternativeName>
</protein>
<evidence type="ECO:0000256" key="2">
    <source>
        <dbReference type="ARBA" id="ARBA00022552"/>
    </source>
</evidence>
<dbReference type="FunFam" id="3.30.950.10:FF:000002">
    <property type="entry name" value="Ribosomal RNA small subunit methyltransferase I"/>
    <property type="match status" value="1"/>
</dbReference>
<evidence type="ECO:0000313" key="10">
    <source>
        <dbReference type="Proteomes" id="UP000253831"/>
    </source>
</evidence>
<dbReference type="Pfam" id="PF23016">
    <property type="entry name" value="RsmI_C"/>
    <property type="match status" value="1"/>
</dbReference>
<reference evidence="9 10" key="1">
    <citation type="submission" date="2018-05" db="EMBL/GenBank/DDBJ databases">
        <title>Integrated omic analyses show evidence that a Ca. Accumulibacter phosphatis strain performs denitrification under micro-aerobic conditions.</title>
        <authorList>
            <person name="Camejo P.Y."/>
            <person name="Katherine M.D."/>
            <person name="Daniel N.R."/>
        </authorList>
    </citation>
    <scope>NUCLEOTIDE SEQUENCE [LARGE SCALE GENOMIC DNA]</scope>
    <source>
        <strain evidence="9">UW-LDO-IC</strain>
    </source>
</reference>
<sequence>MSEELPALYVVPTPLGHLGDMSQRAIDVLRQVAWVAAEDTRHSGLLLRHYGCTARLLAAHQHNEQSAAQQVIARLANGESVALVVDAGTPAVSDPGARLVARVRAAGYRVVPLPGPCAAIVALSASGLEDPHFLFYGFLPNKAGQRAEALRGLLQLPYALVFYEAPHRILDTVLALADAFGPARTVVLARELTKLFESIHVCPLAEAHDWLLADGNRQRGEFVLVVSGAASLDDGIEGERVLKLLLDDGLAVSQASRLAHAITGVGKKTLYELALRLRA</sequence>
<dbReference type="InterPro" id="IPR014777">
    <property type="entry name" value="4pyrrole_Mease_sub1"/>
</dbReference>
<dbReference type="InterPro" id="IPR053910">
    <property type="entry name" value="RsmI_HTH"/>
</dbReference>
<comment type="catalytic activity">
    <reaction evidence="6">
        <text>cytidine(1402) in 16S rRNA + S-adenosyl-L-methionine = 2'-O-methylcytidine(1402) in 16S rRNA + S-adenosyl-L-homocysteine + H(+)</text>
        <dbReference type="Rhea" id="RHEA:42924"/>
        <dbReference type="Rhea" id="RHEA-COMP:10285"/>
        <dbReference type="Rhea" id="RHEA-COMP:10286"/>
        <dbReference type="ChEBI" id="CHEBI:15378"/>
        <dbReference type="ChEBI" id="CHEBI:57856"/>
        <dbReference type="ChEBI" id="CHEBI:59789"/>
        <dbReference type="ChEBI" id="CHEBI:74495"/>
        <dbReference type="ChEBI" id="CHEBI:82748"/>
        <dbReference type="EC" id="2.1.1.198"/>
    </reaction>
</comment>
<dbReference type="EMBL" id="QPGA01000006">
    <property type="protein sequence ID" value="RDE51529.1"/>
    <property type="molecule type" value="Genomic_DNA"/>
</dbReference>
<keyword evidence="2 6" id="KW-0698">rRNA processing</keyword>
<comment type="similarity">
    <text evidence="6">Belongs to the methyltransferase superfamily. RsmI family.</text>
</comment>
<comment type="function">
    <text evidence="6">Catalyzes the 2'-O-methylation of the ribose of cytidine 1402 (C1402) in 16S rRNA.</text>
</comment>
<comment type="caution">
    <text evidence="9">The sequence shown here is derived from an EMBL/GenBank/DDBJ whole genome shotgun (WGS) entry which is preliminary data.</text>
</comment>
<dbReference type="EC" id="2.1.1.198" evidence="6"/>
<dbReference type="HAMAP" id="MF_01877">
    <property type="entry name" value="16SrRNA_methyltr_I"/>
    <property type="match status" value="1"/>
</dbReference>
<dbReference type="PANTHER" id="PTHR46111">
    <property type="entry name" value="RIBOSOMAL RNA SMALL SUBUNIT METHYLTRANSFERASE I"/>
    <property type="match status" value="1"/>
</dbReference>
<dbReference type="PIRSF" id="PIRSF005917">
    <property type="entry name" value="MTase_YraL"/>
    <property type="match status" value="1"/>
</dbReference>
<evidence type="ECO:0000256" key="6">
    <source>
        <dbReference type="HAMAP-Rule" id="MF_01877"/>
    </source>
</evidence>
<gene>
    <name evidence="6 9" type="primary">rsmI</name>
    <name evidence="9" type="ORF">DVS81_05020</name>
</gene>
<dbReference type="InterPro" id="IPR008189">
    <property type="entry name" value="rRNA_ssu_MeTfrase_I"/>
</dbReference>
<dbReference type="InterPro" id="IPR000878">
    <property type="entry name" value="4pyrrol_Mease"/>
</dbReference>
<dbReference type="Proteomes" id="UP000253831">
    <property type="component" value="Unassembled WGS sequence"/>
</dbReference>
<keyword evidence="3 6" id="KW-0489">Methyltransferase</keyword>
<evidence type="ECO:0000259" key="8">
    <source>
        <dbReference type="Pfam" id="PF23016"/>
    </source>
</evidence>
<dbReference type="NCBIfam" id="TIGR00096">
    <property type="entry name" value="16S rRNA (cytidine(1402)-2'-O)-methyltransferase"/>
    <property type="match status" value="1"/>
</dbReference>
<dbReference type="Pfam" id="PF00590">
    <property type="entry name" value="TP_methylase"/>
    <property type="match status" value="1"/>
</dbReference>
<evidence type="ECO:0000256" key="4">
    <source>
        <dbReference type="ARBA" id="ARBA00022679"/>
    </source>
</evidence>
<feature type="domain" description="Tetrapyrrole methylase" evidence="7">
    <location>
        <begin position="8"/>
        <end position="207"/>
    </location>
</feature>
<dbReference type="InterPro" id="IPR035996">
    <property type="entry name" value="4pyrrol_Methylase_sf"/>
</dbReference>
<name>A0A369XSY2_9PROT</name>
<keyword evidence="1 6" id="KW-0963">Cytoplasm</keyword>
<dbReference type="GO" id="GO:0070677">
    <property type="term" value="F:rRNA (cytosine-2'-O-)-methyltransferase activity"/>
    <property type="evidence" value="ECO:0007669"/>
    <property type="project" value="UniProtKB-UniRule"/>
</dbReference>
<keyword evidence="5 6" id="KW-0949">S-adenosyl-L-methionine</keyword>
<evidence type="ECO:0000256" key="5">
    <source>
        <dbReference type="ARBA" id="ARBA00022691"/>
    </source>
</evidence>
<dbReference type="SUPFAM" id="SSF53790">
    <property type="entry name" value="Tetrapyrrole methylase"/>
    <property type="match status" value="1"/>
</dbReference>
<feature type="domain" description="RsmI HTH" evidence="8">
    <location>
        <begin position="235"/>
        <end position="278"/>
    </location>
</feature>
<evidence type="ECO:0000256" key="1">
    <source>
        <dbReference type="ARBA" id="ARBA00022490"/>
    </source>
</evidence>
<dbReference type="CDD" id="cd11648">
    <property type="entry name" value="RsmI"/>
    <property type="match status" value="1"/>
</dbReference>
<organism evidence="9 10">
    <name type="scientific">Candidatus Accumulibacter meliphilus</name>
    <dbReference type="NCBI Taxonomy" id="2211374"/>
    <lineage>
        <taxon>Bacteria</taxon>
        <taxon>Pseudomonadati</taxon>
        <taxon>Pseudomonadota</taxon>
        <taxon>Betaproteobacteria</taxon>
        <taxon>Candidatus Accumulibacter</taxon>
    </lineage>
</organism>
<dbReference type="GO" id="GO:0005737">
    <property type="term" value="C:cytoplasm"/>
    <property type="evidence" value="ECO:0007669"/>
    <property type="project" value="UniProtKB-SubCell"/>
</dbReference>
<accession>A0A369XSY2</accession>
<evidence type="ECO:0000313" key="9">
    <source>
        <dbReference type="EMBL" id="RDE51529.1"/>
    </source>
</evidence>
<dbReference type="Gene3D" id="3.30.950.10">
    <property type="entry name" value="Methyltransferase, Cobalt-precorrin-4 Transmethylase, Domain 2"/>
    <property type="match status" value="1"/>
</dbReference>
<dbReference type="AlphaFoldDB" id="A0A369XSY2"/>
<keyword evidence="4 6" id="KW-0808">Transferase</keyword>
<proteinExistence type="inferred from homology"/>
<dbReference type="Gene3D" id="3.40.1010.10">
    <property type="entry name" value="Cobalt-precorrin-4 Transmethylase, Domain 1"/>
    <property type="match status" value="1"/>
</dbReference>
<dbReference type="InterPro" id="IPR014776">
    <property type="entry name" value="4pyrrole_Mease_sub2"/>
</dbReference>
<dbReference type="PANTHER" id="PTHR46111:SF1">
    <property type="entry name" value="RIBOSOMAL RNA SMALL SUBUNIT METHYLTRANSFERASE I"/>
    <property type="match status" value="1"/>
</dbReference>
<evidence type="ECO:0000256" key="3">
    <source>
        <dbReference type="ARBA" id="ARBA00022603"/>
    </source>
</evidence>
<evidence type="ECO:0000259" key="7">
    <source>
        <dbReference type="Pfam" id="PF00590"/>
    </source>
</evidence>
<comment type="subcellular location">
    <subcellularLocation>
        <location evidence="6">Cytoplasm</location>
    </subcellularLocation>
</comment>